<evidence type="ECO:0000313" key="2">
    <source>
        <dbReference type="Proteomes" id="UP001060215"/>
    </source>
</evidence>
<dbReference type="Proteomes" id="UP001060215">
    <property type="component" value="Chromosome 5"/>
</dbReference>
<evidence type="ECO:0000313" key="1">
    <source>
        <dbReference type="EMBL" id="KAI8012234.1"/>
    </source>
</evidence>
<reference evidence="1 2" key="1">
    <citation type="journal article" date="2022" name="Plant J.">
        <title>Chromosome-level genome of Camellia lanceoleosa provides a valuable resource for understanding genome evolution and self-incompatibility.</title>
        <authorList>
            <person name="Gong W."/>
            <person name="Xiao S."/>
            <person name="Wang L."/>
            <person name="Liao Z."/>
            <person name="Chang Y."/>
            <person name="Mo W."/>
            <person name="Hu G."/>
            <person name="Li W."/>
            <person name="Zhao G."/>
            <person name="Zhu H."/>
            <person name="Hu X."/>
            <person name="Ji K."/>
            <person name="Xiang X."/>
            <person name="Song Q."/>
            <person name="Yuan D."/>
            <person name="Jin S."/>
            <person name="Zhang L."/>
        </authorList>
    </citation>
    <scope>NUCLEOTIDE SEQUENCE [LARGE SCALE GENOMIC DNA]</scope>
    <source>
        <strain evidence="1">SQ_2022a</strain>
    </source>
</reference>
<name>A0ACC0HHK5_9ERIC</name>
<keyword evidence="2" id="KW-1185">Reference proteome</keyword>
<protein>
    <submittedName>
        <fullName evidence="1">Uncharacterized protein</fullName>
    </submittedName>
</protein>
<accession>A0ACC0HHK5</accession>
<dbReference type="EMBL" id="CM045762">
    <property type="protein sequence ID" value="KAI8012234.1"/>
    <property type="molecule type" value="Genomic_DNA"/>
</dbReference>
<gene>
    <name evidence="1" type="ORF">LOK49_LG06G03400</name>
</gene>
<proteinExistence type="predicted"/>
<comment type="caution">
    <text evidence="1">The sequence shown here is derived from an EMBL/GenBank/DDBJ whole genome shotgun (WGS) entry which is preliminary data.</text>
</comment>
<sequence length="123" mass="13718">MRRSTTVEGSESESTGNFVDIRRRGGNTGIKMGTSTALEEDPQAPPQMSNYHTKVTHPNAAPENRRCRWWDWGLKQRGCSIGLLQSRESSMSMVGLGIEAKRLFHLVDKMVVAANLVGNLERM</sequence>
<organism evidence="1 2">
    <name type="scientific">Camellia lanceoleosa</name>
    <dbReference type="NCBI Taxonomy" id="1840588"/>
    <lineage>
        <taxon>Eukaryota</taxon>
        <taxon>Viridiplantae</taxon>
        <taxon>Streptophyta</taxon>
        <taxon>Embryophyta</taxon>
        <taxon>Tracheophyta</taxon>
        <taxon>Spermatophyta</taxon>
        <taxon>Magnoliopsida</taxon>
        <taxon>eudicotyledons</taxon>
        <taxon>Gunneridae</taxon>
        <taxon>Pentapetalae</taxon>
        <taxon>asterids</taxon>
        <taxon>Ericales</taxon>
        <taxon>Theaceae</taxon>
        <taxon>Camellia</taxon>
    </lineage>
</organism>